<dbReference type="EMBL" id="MHOL01000009">
    <property type="protein sequence ID" value="OGZ63006.1"/>
    <property type="molecule type" value="Genomic_DNA"/>
</dbReference>
<dbReference type="AlphaFoldDB" id="A0A1G2HKJ7"/>
<sequence length="104" mass="12395">MVKDNSFYKYIIYDVLHNIQGITSKSMFGGWGIYKNGKIFAIIIENELYFKESSGNKKYFEHISSHKFSYDRKGKTIEMAYWLVPEELLENRQEIRELLEISIK</sequence>
<dbReference type="Gene3D" id="3.30.1460.30">
    <property type="entry name" value="YgaC/TfoX-N like chaperone"/>
    <property type="match status" value="1"/>
</dbReference>
<name>A0A1G2HKJ7_9BACT</name>
<dbReference type="SUPFAM" id="SSF159894">
    <property type="entry name" value="YgaC/TfoX-N like"/>
    <property type="match status" value="1"/>
</dbReference>
<dbReference type="Proteomes" id="UP000178991">
    <property type="component" value="Unassembled WGS sequence"/>
</dbReference>
<dbReference type="InterPro" id="IPR047525">
    <property type="entry name" value="TfoX-like"/>
</dbReference>
<evidence type="ECO:0000259" key="1">
    <source>
        <dbReference type="Pfam" id="PF04993"/>
    </source>
</evidence>
<evidence type="ECO:0000313" key="3">
    <source>
        <dbReference type="Proteomes" id="UP000178991"/>
    </source>
</evidence>
<dbReference type="PANTHER" id="PTHR36121:SF1">
    <property type="entry name" value="PROTEIN SXY"/>
    <property type="match status" value="1"/>
</dbReference>
<dbReference type="Pfam" id="PF04993">
    <property type="entry name" value="TfoX_N"/>
    <property type="match status" value="1"/>
</dbReference>
<proteinExistence type="predicted"/>
<reference evidence="2 3" key="1">
    <citation type="journal article" date="2016" name="Nat. Commun.">
        <title>Thousands of microbial genomes shed light on interconnected biogeochemical processes in an aquifer system.</title>
        <authorList>
            <person name="Anantharaman K."/>
            <person name="Brown C.T."/>
            <person name="Hug L.A."/>
            <person name="Sharon I."/>
            <person name="Castelle C.J."/>
            <person name="Probst A.J."/>
            <person name="Thomas B.C."/>
            <person name="Singh A."/>
            <person name="Wilkins M.J."/>
            <person name="Karaoz U."/>
            <person name="Brodie E.L."/>
            <person name="Williams K.H."/>
            <person name="Hubbard S.S."/>
            <person name="Banfield J.F."/>
        </authorList>
    </citation>
    <scope>NUCLEOTIDE SEQUENCE [LARGE SCALE GENOMIC DNA]</scope>
</reference>
<evidence type="ECO:0000313" key="2">
    <source>
        <dbReference type="EMBL" id="OGZ63006.1"/>
    </source>
</evidence>
<dbReference type="InterPro" id="IPR007076">
    <property type="entry name" value="TfoX_N"/>
</dbReference>
<organism evidence="2 3">
    <name type="scientific">Candidatus Staskawiczbacteria bacterium RIFCSPHIGHO2_01_FULL_34_27</name>
    <dbReference type="NCBI Taxonomy" id="1802199"/>
    <lineage>
        <taxon>Bacteria</taxon>
        <taxon>Candidatus Staskawicziibacteriota</taxon>
    </lineage>
</organism>
<protein>
    <recommendedName>
        <fullName evidence="1">TfoX N-terminal domain-containing protein</fullName>
    </recommendedName>
</protein>
<comment type="caution">
    <text evidence="2">The sequence shown here is derived from an EMBL/GenBank/DDBJ whole genome shotgun (WGS) entry which is preliminary data.</text>
</comment>
<accession>A0A1G2HKJ7</accession>
<feature type="domain" description="TfoX N-terminal" evidence="1">
    <location>
        <begin position="16"/>
        <end position="103"/>
    </location>
</feature>
<dbReference type="PANTHER" id="PTHR36121">
    <property type="entry name" value="PROTEIN SXY"/>
    <property type="match status" value="1"/>
</dbReference>
<gene>
    <name evidence="2" type="ORF">A2639_02900</name>
</gene>